<keyword evidence="2" id="KW-0804">Transcription</keyword>
<dbReference type="GO" id="GO:0005666">
    <property type="term" value="C:RNA polymerase III complex"/>
    <property type="evidence" value="ECO:0007669"/>
    <property type="project" value="TreeGrafter"/>
</dbReference>
<keyword evidence="6" id="KW-1185">Reference proteome</keyword>
<accession>A0A835I4K1</accession>
<reference evidence="5 6" key="1">
    <citation type="submission" date="2020-10" db="EMBL/GenBank/DDBJ databases">
        <title>The Coptis chinensis genome and diversification of protoberbering-type alkaloids.</title>
        <authorList>
            <person name="Wang B."/>
            <person name="Shu S."/>
            <person name="Song C."/>
            <person name="Liu Y."/>
        </authorList>
    </citation>
    <scope>NUCLEOTIDE SEQUENCE [LARGE SCALE GENOMIC DNA]</scope>
    <source>
        <strain evidence="5">HL-2020</strain>
        <tissue evidence="5">Leaf</tissue>
    </source>
</reference>
<sequence>MEQGSINDVKSATISLADEDHTLANSVHFTLNQDLRVTFCGYNIPHPIDAKVNKRVQTTGLRDAQRYGVLRPASYGYDIWDKRNDDASAWILGNWLTGHVKYGLIGYPSLSWFVKFQRNKYL</sequence>
<dbReference type="Gene3D" id="3.30.1360.10">
    <property type="entry name" value="RNA polymerase, RBP11-like subunit"/>
    <property type="match status" value="1"/>
</dbReference>
<dbReference type="PANTHER" id="PTHR13946">
    <property type="entry name" value="DNA-DIRECTED RNA POLYMERASE I,II,III"/>
    <property type="match status" value="1"/>
</dbReference>
<dbReference type="PANTHER" id="PTHR13946:SF28">
    <property type="entry name" value="DNA-DIRECTED RNA POLYMERASES I AND III SUBUNIT RPAC2"/>
    <property type="match status" value="1"/>
</dbReference>
<evidence type="ECO:0000313" key="6">
    <source>
        <dbReference type="Proteomes" id="UP000631114"/>
    </source>
</evidence>
<evidence type="ECO:0000256" key="3">
    <source>
        <dbReference type="ARBA" id="ARBA00025751"/>
    </source>
</evidence>
<dbReference type="InterPro" id="IPR009025">
    <property type="entry name" value="RBP11-like_dimer"/>
</dbReference>
<dbReference type="GO" id="GO:0003899">
    <property type="term" value="F:DNA-directed RNA polymerase activity"/>
    <property type="evidence" value="ECO:0007669"/>
    <property type="project" value="InterPro"/>
</dbReference>
<dbReference type="OrthoDB" id="510325at2759"/>
<evidence type="ECO:0000259" key="4">
    <source>
        <dbReference type="Pfam" id="PF13656"/>
    </source>
</evidence>
<protein>
    <recommendedName>
        <fullName evidence="4">DNA-directed RNA polymerase RBP11-like dimerisation domain-containing protein</fullName>
    </recommendedName>
</protein>
<dbReference type="EMBL" id="JADFTS010000003">
    <property type="protein sequence ID" value="KAF9612470.1"/>
    <property type="molecule type" value="Genomic_DNA"/>
</dbReference>
<dbReference type="InterPro" id="IPR036603">
    <property type="entry name" value="RBP11-like"/>
</dbReference>
<organism evidence="5 6">
    <name type="scientific">Coptis chinensis</name>
    <dbReference type="NCBI Taxonomy" id="261450"/>
    <lineage>
        <taxon>Eukaryota</taxon>
        <taxon>Viridiplantae</taxon>
        <taxon>Streptophyta</taxon>
        <taxon>Embryophyta</taxon>
        <taxon>Tracheophyta</taxon>
        <taxon>Spermatophyta</taxon>
        <taxon>Magnoliopsida</taxon>
        <taxon>Ranunculales</taxon>
        <taxon>Ranunculaceae</taxon>
        <taxon>Coptidoideae</taxon>
        <taxon>Coptis</taxon>
    </lineage>
</organism>
<gene>
    <name evidence="5" type="ORF">IFM89_000218</name>
</gene>
<dbReference type="GO" id="GO:0006362">
    <property type="term" value="P:transcription elongation by RNA polymerase I"/>
    <property type="evidence" value="ECO:0007669"/>
    <property type="project" value="TreeGrafter"/>
</dbReference>
<dbReference type="GO" id="GO:0046983">
    <property type="term" value="F:protein dimerization activity"/>
    <property type="evidence" value="ECO:0007669"/>
    <property type="project" value="InterPro"/>
</dbReference>
<dbReference type="CDD" id="cd07029">
    <property type="entry name" value="RNAP_I_III_AC19"/>
    <property type="match status" value="1"/>
</dbReference>
<feature type="domain" description="DNA-directed RNA polymerase RBP11-like dimerisation" evidence="4">
    <location>
        <begin position="12"/>
        <end position="63"/>
    </location>
</feature>
<keyword evidence="1" id="KW-0240">DNA-directed RNA polymerase</keyword>
<dbReference type="GO" id="GO:0003677">
    <property type="term" value="F:DNA binding"/>
    <property type="evidence" value="ECO:0007669"/>
    <property type="project" value="InterPro"/>
</dbReference>
<dbReference type="InterPro" id="IPR033898">
    <property type="entry name" value="RNAP_AC19"/>
</dbReference>
<comment type="similarity">
    <text evidence="3">Belongs to the archaeal Rpo11/eukaryotic RPB11/RPC19 RNA polymerase subunit family.</text>
</comment>
<evidence type="ECO:0000256" key="2">
    <source>
        <dbReference type="ARBA" id="ARBA00023163"/>
    </source>
</evidence>
<evidence type="ECO:0000313" key="5">
    <source>
        <dbReference type="EMBL" id="KAF9612470.1"/>
    </source>
</evidence>
<dbReference type="GO" id="GO:0006383">
    <property type="term" value="P:transcription by RNA polymerase III"/>
    <property type="evidence" value="ECO:0007669"/>
    <property type="project" value="TreeGrafter"/>
</dbReference>
<dbReference type="GO" id="GO:0005736">
    <property type="term" value="C:RNA polymerase I complex"/>
    <property type="evidence" value="ECO:0007669"/>
    <property type="project" value="TreeGrafter"/>
</dbReference>
<comment type="caution">
    <text evidence="5">The sequence shown here is derived from an EMBL/GenBank/DDBJ whole genome shotgun (WGS) entry which is preliminary data.</text>
</comment>
<dbReference type="Proteomes" id="UP000631114">
    <property type="component" value="Unassembled WGS sequence"/>
</dbReference>
<dbReference type="InterPro" id="IPR008193">
    <property type="entry name" value="RNA_pol_Rpb11_13-16kDa_CS"/>
</dbReference>
<name>A0A835I4K1_9MAGN</name>
<dbReference type="PROSITE" id="PS01154">
    <property type="entry name" value="RNA_POL_L_13KD"/>
    <property type="match status" value="1"/>
</dbReference>
<dbReference type="SUPFAM" id="SSF55257">
    <property type="entry name" value="RBP11-like subunits of RNA polymerase"/>
    <property type="match status" value="1"/>
</dbReference>
<dbReference type="Pfam" id="PF13656">
    <property type="entry name" value="RNA_pol_L_2"/>
    <property type="match status" value="1"/>
</dbReference>
<dbReference type="AlphaFoldDB" id="A0A835I4K1"/>
<evidence type="ECO:0000256" key="1">
    <source>
        <dbReference type="ARBA" id="ARBA00022478"/>
    </source>
</evidence>
<proteinExistence type="inferred from homology"/>